<dbReference type="SMART" id="SM00240">
    <property type="entry name" value="FHA"/>
    <property type="match status" value="1"/>
</dbReference>
<dbReference type="InterPro" id="IPR050923">
    <property type="entry name" value="Cell_Proc_Reg/RNA_Proc"/>
</dbReference>
<keyword evidence="5" id="KW-1185">Reference proteome</keyword>
<dbReference type="CDD" id="cd22684">
    <property type="entry name" value="FHA_GarA_OdhI-like"/>
    <property type="match status" value="1"/>
</dbReference>
<dbReference type="InterPro" id="IPR008984">
    <property type="entry name" value="SMAD_FHA_dom_sf"/>
</dbReference>
<dbReference type="Pfam" id="PF13240">
    <property type="entry name" value="Zn_Ribbon_1"/>
    <property type="match status" value="1"/>
</dbReference>
<dbReference type="Pfam" id="PF00498">
    <property type="entry name" value="FHA"/>
    <property type="match status" value="1"/>
</dbReference>
<evidence type="ECO:0000259" key="3">
    <source>
        <dbReference type="PROSITE" id="PS50006"/>
    </source>
</evidence>
<sequence>MPDGRARLTRGGSRVKLFARLFGRSRRAEQEAPQAPASVPYPAPGAAPQGGAGQGPDPRMTSGHPGAPYGAPGGPAQQGPYGAPAAAPASGPAGGDASGSVVCSNCGNRNPANSRFCSNCGNPLRPDVERPSEQTSTISITGIEALDADPSAPREVLSPEAQAAVEALPPGTALLVVRRGPNSGSRFLLDSDRTTAGRHPESDIFLDDVTVSRRHAEFRRTGAGFTVADVGSLNGTYVGRQRIDEVPLSPGDEVQIGKYRLVFFPSRHAQIGSGEYA</sequence>
<proteinExistence type="predicted"/>
<dbReference type="InterPro" id="IPR038587">
    <property type="entry name" value="Ribosomal_eL40_sf"/>
</dbReference>
<dbReference type="Proteomes" id="UP001551482">
    <property type="component" value="Unassembled WGS sequence"/>
</dbReference>
<evidence type="ECO:0000256" key="2">
    <source>
        <dbReference type="SAM" id="MobiDB-lite"/>
    </source>
</evidence>
<dbReference type="InterPro" id="IPR026870">
    <property type="entry name" value="Zinc_ribbon_dom"/>
</dbReference>
<dbReference type="EMBL" id="JBEZFP010000172">
    <property type="protein sequence ID" value="MEU8139388.1"/>
    <property type="molecule type" value="Genomic_DNA"/>
</dbReference>
<dbReference type="PROSITE" id="PS50006">
    <property type="entry name" value="FHA_DOMAIN"/>
    <property type="match status" value="1"/>
</dbReference>
<comment type="caution">
    <text evidence="4">The sequence shown here is derived from an EMBL/GenBank/DDBJ whole genome shotgun (WGS) entry which is preliminary data.</text>
</comment>
<gene>
    <name evidence="4" type="ORF">AB0C36_38555</name>
</gene>
<evidence type="ECO:0000313" key="5">
    <source>
        <dbReference type="Proteomes" id="UP001551482"/>
    </source>
</evidence>
<feature type="domain" description="FHA" evidence="3">
    <location>
        <begin position="194"/>
        <end position="243"/>
    </location>
</feature>
<evidence type="ECO:0000313" key="4">
    <source>
        <dbReference type="EMBL" id="MEU8139388.1"/>
    </source>
</evidence>
<dbReference type="InterPro" id="IPR000253">
    <property type="entry name" value="FHA_dom"/>
</dbReference>
<organism evidence="4 5">
    <name type="scientific">Streptodolium elevatio</name>
    <dbReference type="NCBI Taxonomy" id="3157996"/>
    <lineage>
        <taxon>Bacteria</taxon>
        <taxon>Bacillati</taxon>
        <taxon>Actinomycetota</taxon>
        <taxon>Actinomycetes</taxon>
        <taxon>Kitasatosporales</taxon>
        <taxon>Streptomycetaceae</taxon>
        <taxon>Streptodolium</taxon>
    </lineage>
</organism>
<dbReference type="PANTHER" id="PTHR23308">
    <property type="entry name" value="NUCLEAR INHIBITOR OF PROTEIN PHOSPHATASE-1"/>
    <property type="match status" value="1"/>
</dbReference>
<dbReference type="Gene3D" id="4.10.1060.50">
    <property type="match status" value="1"/>
</dbReference>
<name>A0ABV3DUG6_9ACTN</name>
<reference evidence="4 5" key="1">
    <citation type="submission" date="2024-06" db="EMBL/GenBank/DDBJ databases">
        <title>The Natural Products Discovery Center: Release of the First 8490 Sequenced Strains for Exploring Actinobacteria Biosynthetic Diversity.</title>
        <authorList>
            <person name="Kalkreuter E."/>
            <person name="Kautsar S.A."/>
            <person name="Yang D."/>
            <person name="Bader C.D."/>
            <person name="Teijaro C.N."/>
            <person name="Fluegel L."/>
            <person name="Davis C.M."/>
            <person name="Simpson J.R."/>
            <person name="Lauterbach L."/>
            <person name="Steele A.D."/>
            <person name="Gui C."/>
            <person name="Meng S."/>
            <person name="Li G."/>
            <person name="Viehrig K."/>
            <person name="Ye F."/>
            <person name="Su P."/>
            <person name="Kiefer A.F."/>
            <person name="Nichols A."/>
            <person name="Cepeda A.J."/>
            <person name="Yan W."/>
            <person name="Fan B."/>
            <person name="Jiang Y."/>
            <person name="Adhikari A."/>
            <person name="Zheng C.-J."/>
            <person name="Schuster L."/>
            <person name="Cowan T.M."/>
            <person name="Smanski M.J."/>
            <person name="Chevrette M.G."/>
            <person name="De Carvalho L.P.S."/>
            <person name="Shen B."/>
        </authorList>
    </citation>
    <scope>NUCLEOTIDE SEQUENCE [LARGE SCALE GENOMIC DNA]</scope>
    <source>
        <strain evidence="4 5">NPDC048946</strain>
    </source>
</reference>
<accession>A0ABV3DUG6</accession>
<protein>
    <submittedName>
        <fullName evidence="4">FHA domain-containing protein</fullName>
    </submittedName>
</protein>
<dbReference type="SUPFAM" id="SSF49879">
    <property type="entry name" value="SMAD/FHA domain"/>
    <property type="match status" value="1"/>
</dbReference>
<dbReference type="Gene3D" id="2.60.200.20">
    <property type="match status" value="1"/>
</dbReference>
<feature type="region of interest" description="Disordered" evidence="2">
    <location>
        <begin position="25"/>
        <end position="99"/>
    </location>
</feature>
<keyword evidence="1" id="KW-0597">Phosphoprotein</keyword>
<feature type="compositionally biased region" description="Low complexity" evidence="2">
    <location>
        <begin position="65"/>
        <end position="91"/>
    </location>
</feature>
<evidence type="ECO:0000256" key="1">
    <source>
        <dbReference type="ARBA" id="ARBA00022553"/>
    </source>
</evidence>